<dbReference type="PANTHER" id="PTHR43545:SF6">
    <property type="entry name" value="FORMATE DEHYDROGENASE, NITRATE-INDUCIBLE, IRON-SULFUR SUBUNIT"/>
    <property type="match status" value="1"/>
</dbReference>
<keyword evidence="15" id="KW-1185">Reference proteome</keyword>
<dbReference type="Proteomes" id="UP001501627">
    <property type="component" value="Unassembled WGS sequence"/>
</dbReference>
<feature type="domain" description="4Fe-4S ferredoxin-type" evidence="13">
    <location>
        <begin position="124"/>
        <end position="153"/>
    </location>
</feature>
<evidence type="ECO:0000256" key="9">
    <source>
        <dbReference type="ARBA" id="ARBA00023004"/>
    </source>
</evidence>
<evidence type="ECO:0000256" key="12">
    <source>
        <dbReference type="SAM" id="MobiDB-lite"/>
    </source>
</evidence>
<proteinExistence type="predicted"/>
<organism evidence="14 15">
    <name type="scientific">Comamonas faecalis</name>
    <dbReference type="NCBI Taxonomy" id="1387849"/>
    <lineage>
        <taxon>Bacteria</taxon>
        <taxon>Pseudomonadati</taxon>
        <taxon>Pseudomonadota</taxon>
        <taxon>Betaproteobacteria</taxon>
        <taxon>Burkholderiales</taxon>
        <taxon>Comamonadaceae</taxon>
        <taxon>Comamonas</taxon>
    </lineage>
</organism>
<evidence type="ECO:0000256" key="11">
    <source>
        <dbReference type="ARBA" id="ARBA00023136"/>
    </source>
</evidence>
<dbReference type="Pfam" id="PF13247">
    <property type="entry name" value="Fer4_11"/>
    <property type="match status" value="1"/>
</dbReference>
<dbReference type="PROSITE" id="PS51379">
    <property type="entry name" value="4FE4S_FER_2"/>
    <property type="match status" value="3"/>
</dbReference>
<dbReference type="InterPro" id="IPR015246">
    <property type="entry name" value="Formate_DH_TM"/>
</dbReference>
<dbReference type="InterPro" id="IPR014603">
    <property type="entry name" value="Formate_DH_Fe-S_su"/>
</dbReference>
<sequence length="301" mass="32891">MSSLQSQNVVARSATTTPPPQAREHVPEVAKLIDISKCIGCKACQVACMEWNDLRDEVGTNIGVYDNPTDLTPQSWTVMRFFEVEPEPGNLEWLIRKDGCMHCEDPGCLKACPSPGAIVKYANGIVDFISEHCIGCGYCIKGCPFDIPRISEKDHKAYKCTLCSDRVMVGLEPACVKTCPTGAITFGTKEDMVAYGEQRAGELQERGFQNAGLYNPEGVGGTHVMYVLKHADQPELTHLPKQPAISPWVSVWKGWTKPVALAAMAGAALTGWFHYLRKGPLEISEEDEQAAADEATQGEQS</sequence>
<dbReference type="InterPro" id="IPR017896">
    <property type="entry name" value="4Fe4S_Fe-S-bd"/>
</dbReference>
<keyword evidence="4" id="KW-0004">4Fe-4S</keyword>
<dbReference type="Gene3D" id="3.30.70.20">
    <property type="match status" value="2"/>
</dbReference>
<keyword evidence="9" id="KW-0408">Iron</keyword>
<keyword evidence="11" id="KW-0472">Membrane</keyword>
<name>A0ABP7RRW9_9BURK</name>
<keyword evidence="3" id="KW-1003">Cell membrane</keyword>
<dbReference type="Pfam" id="PF12800">
    <property type="entry name" value="Fer4_4"/>
    <property type="match status" value="1"/>
</dbReference>
<evidence type="ECO:0000256" key="8">
    <source>
        <dbReference type="ARBA" id="ARBA00022982"/>
    </source>
</evidence>
<evidence type="ECO:0000256" key="10">
    <source>
        <dbReference type="ARBA" id="ARBA00023014"/>
    </source>
</evidence>
<evidence type="ECO:0000313" key="15">
    <source>
        <dbReference type="Proteomes" id="UP001501627"/>
    </source>
</evidence>
<dbReference type="InterPro" id="IPR017900">
    <property type="entry name" value="4Fe4S_Fe_S_CS"/>
</dbReference>
<keyword evidence="5" id="KW-0812">Transmembrane</keyword>
<comment type="caution">
    <text evidence="14">The sequence shown here is derived from an EMBL/GenBank/DDBJ whole genome shotgun (WGS) entry which is preliminary data.</text>
</comment>
<evidence type="ECO:0000256" key="3">
    <source>
        <dbReference type="ARBA" id="ARBA00022475"/>
    </source>
</evidence>
<feature type="region of interest" description="Disordered" evidence="12">
    <location>
        <begin position="1"/>
        <end position="25"/>
    </location>
</feature>
<evidence type="ECO:0000256" key="7">
    <source>
        <dbReference type="ARBA" id="ARBA00022737"/>
    </source>
</evidence>
<dbReference type="PANTHER" id="PTHR43545">
    <property type="entry name" value="FORMATE DEHYDROGENASE, NITRATE-INDUCIBLE, IRON-SULFUR SUBUNIT"/>
    <property type="match status" value="1"/>
</dbReference>
<evidence type="ECO:0000313" key="14">
    <source>
        <dbReference type="EMBL" id="GAA4001374.1"/>
    </source>
</evidence>
<dbReference type="Gene3D" id="1.20.5.480">
    <property type="entry name" value="Single helix bin"/>
    <property type="match status" value="1"/>
</dbReference>
<dbReference type="RefSeq" id="WP_103045197.1">
    <property type="nucleotide sequence ID" value="NZ_BAABBP010000028.1"/>
</dbReference>
<dbReference type="InterPro" id="IPR038384">
    <property type="entry name" value="Formate_DH_C_sf"/>
</dbReference>
<evidence type="ECO:0000256" key="5">
    <source>
        <dbReference type="ARBA" id="ARBA00022692"/>
    </source>
</evidence>
<reference evidence="15" key="1">
    <citation type="journal article" date="2019" name="Int. J. Syst. Evol. Microbiol.">
        <title>The Global Catalogue of Microorganisms (GCM) 10K type strain sequencing project: providing services to taxonomists for standard genome sequencing and annotation.</title>
        <authorList>
            <consortium name="The Broad Institute Genomics Platform"/>
            <consortium name="The Broad Institute Genome Sequencing Center for Infectious Disease"/>
            <person name="Wu L."/>
            <person name="Ma J."/>
        </authorList>
    </citation>
    <scope>NUCLEOTIDE SEQUENCE [LARGE SCALE GENOMIC DNA]</scope>
    <source>
        <strain evidence="15">JCM 17561</strain>
    </source>
</reference>
<keyword evidence="8" id="KW-0249">Electron transport</keyword>
<dbReference type="EMBL" id="BAABBP010000028">
    <property type="protein sequence ID" value="GAA4001374.1"/>
    <property type="molecule type" value="Genomic_DNA"/>
</dbReference>
<dbReference type="InterPro" id="IPR006470">
    <property type="entry name" value="Formate_DH_bsu_Proteobacteria"/>
</dbReference>
<keyword evidence="10" id="KW-0411">Iron-sulfur</keyword>
<dbReference type="Pfam" id="PF09163">
    <property type="entry name" value="Form-deh_trans"/>
    <property type="match status" value="1"/>
</dbReference>
<keyword evidence="2" id="KW-0813">Transport</keyword>
<evidence type="ECO:0000256" key="2">
    <source>
        <dbReference type="ARBA" id="ARBA00022448"/>
    </source>
</evidence>
<keyword evidence="6" id="KW-0479">Metal-binding</keyword>
<dbReference type="NCBIfam" id="TIGR01582">
    <property type="entry name" value="FDH-beta"/>
    <property type="match status" value="1"/>
</dbReference>
<comment type="subcellular location">
    <subcellularLocation>
        <location evidence="1">Cell membrane</location>
    </subcellularLocation>
</comment>
<dbReference type="InterPro" id="IPR051555">
    <property type="entry name" value="FDH_Electron_Transfer_Unit"/>
</dbReference>
<dbReference type="SUPFAM" id="SSF54862">
    <property type="entry name" value="4Fe-4S ferredoxins"/>
    <property type="match status" value="1"/>
</dbReference>
<gene>
    <name evidence="14" type="primary">fdxH</name>
    <name evidence="14" type="ORF">GCM10022279_26640</name>
</gene>
<feature type="domain" description="4Fe-4S ferredoxin-type" evidence="13">
    <location>
        <begin position="29"/>
        <end position="57"/>
    </location>
</feature>
<evidence type="ECO:0000256" key="4">
    <source>
        <dbReference type="ARBA" id="ARBA00022485"/>
    </source>
</evidence>
<accession>A0ABP7RRW9</accession>
<feature type="compositionally biased region" description="Polar residues" evidence="12">
    <location>
        <begin position="1"/>
        <end position="16"/>
    </location>
</feature>
<evidence type="ECO:0000256" key="1">
    <source>
        <dbReference type="ARBA" id="ARBA00004236"/>
    </source>
</evidence>
<dbReference type="PROSITE" id="PS00198">
    <property type="entry name" value="4FE4S_FER_1"/>
    <property type="match status" value="1"/>
</dbReference>
<feature type="domain" description="4Fe-4S ferredoxin-type" evidence="13">
    <location>
        <begin position="91"/>
        <end position="123"/>
    </location>
</feature>
<evidence type="ECO:0000256" key="6">
    <source>
        <dbReference type="ARBA" id="ARBA00022723"/>
    </source>
</evidence>
<evidence type="ECO:0000259" key="13">
    <source>
        <dbReference type="PROSITE" id="PS51379"/>
    </source>
</evidence>
<dbReference type="PIRSF" id="PIRSF036298">
    <property type="entry name" value="FDH_4Fe4S"/>
    <property type="match status" value="1"/>
</dbReference>
<keyword evidence="7" id="KW-0677">Repeat</keyword>
<protein>
    <submittedName>
        <fullName evidence="14">Formate dehydrogenase subunit beta</fullName>
    </submittedName>
</protein>
<dbReference type="CDD" id="cd10558">
    <property type="entry name" value="FDH-N"/>
    <property type="match status" value="1"/>
</dbReference>